<dbReference type="InterPro" id="IPR004789">
    <property type="entry name" value="Acetalactate_synth_ssu"/>
</dbReference>
<dbReference type="GO" id="GO:0005829">
    <property type="term" value="C:cytosol"/>
    <property type="evidence" value="ECO:0007669"/>
    <property type="project" value="TreeGrafter"/>
</dbReference>
<gene>
    <name evidence="10" type="primary">ilvN</name>
    <name evidence="10" type="ORF">H9728_01945</name>
</gene>
<keyword evidence="5 8" id="KW-0028">Amino-acid biosynthesis</keyword>
<comment type="similarity">
    <text evidence="3 8">Belongs to the acetolactate synthase small subunit family.</text>
</comment>
<evidence type="ECO:0000259" key="9">
    <source>
        <dbReference type="PROSITE" id="PS51671"/>
    </source>
</evidence>
<dbReference type="InterPro" id="IPR027271">
    <property type="entry name" value="Acetolactate_synth/TF_NikR_C"/>
</dbReference>
<dbReference type="GO" id="GO:1990610">
    <property type="term" value="F:acetolactate synthase regulator activity"/>
    <property type="evidence" value="ECO:0007669"/>
    <property type="project" value="UniProtKB-UniRule"/>
</dbReference>
<evidence type="ECO:0000256" key="5">
    <source>
        <dbReference type="ARBA" id="ARBA00022605"/>
    </source>
</evidence>
<dbReference type="CDD" id="cd04878">
    <property type="entry name" value="ACT_AHAS"/>
    <property type="match status" value="1"/>
</dbReference>
<comment type="pathway">
    <text evidence="2 8">Amino-acid biosynthesis; L-valine biosynthesis; L-valine from pyruvate: step 1/4.</text>
</comment>
<dbReference type="InterPro" id="IPR054480">
    <property type="entry name" value="AHAS_small-like_ACT"/>
</dbReference>
<organism evidence="10 11">
    <name type="scientific">Candidatus Borkfalkia excrementavium</name>
    <dbReference type="NCBI Taxonomy" id="2838505"/>
    <lineage>
        <taxon>Bacteria</taxon>
        <taxon>Bacillati</taxon>
        <taxon>Bacillota</taxon>
        <taxon>Clostridia</taxon>
        <taxon>Christensenellales</taxon>
        <taxon>Christensenellaceae</taxon>
        <taxon>Candidatus Borkfalkia</taxon>
    </lineage>
</organism>
<comment type="pathway">
    <text evidence="1 8">Amino-acid biosynthesis; L-isoleucine biosynthesis; L-isoleucine from 2-oxobutanoate: step 1/4.</text>
</comment>
<dbReference type="EMBL" id="DXCO01000015">
    <property type="protein sequence ID" value="HIY77783.1"/>
    <property type="molecule type" value="Genomic_DNA"/>
</dbReference>
<evidence type="ECO:0000256" key="2">
    <source>
        <dbReference type="ARBA" id="ARBA00005025"/>
    </source>
</evidence>
<proteinExistence type="inferred from homology"/>
<reference evidence="10" key="1">
    <citation type="journal article" date="2021" name="PeerJ">
        <title>Extensive microbial diversity within the chicken gut microbiome revealed by metagenomics and culture.</title>
        <authorList>
            <person name="Gilroy R."/>
            <person name="Ravi A."/>
            <person name="Getino M."/>
            <person name="Pursley I."/>
            <person name="Horton D.L."/>
            <person name="Alikhan N.F."/>
            <person name="Baker D."/>
            <person name="Gharbi K."/>
            <person name="Hall N."/>
            <person name="Watson M."/>
            <person name="Adriaenssens E.M."/>
            <person name="Foster-Nyarko E."/>
            <person name="Jarju S."/>
            <person name="Secka A."/>
            <person name="Antonio M."/>
            <person name="Oren A."/>
            <person name="Chaudhuri R.R."/>
            <person name="La Ragione R."/>
            <person name="Hildebrand F."/>
            <person name="Pallen M.J."/>
        </authorList>
    </citation>
    <scope>NUCLEOTIDE SEQUENCE</scope>
    <source>
        <strain evidence="10">CHK199-9574</strain>
    </source>
</reference>
<evidence type="ECO:0000256" key="7">
    <source>
        <dbReference type="ARBA" id="ARBA00048670"/>
    </source>
</evidence>
<feature type="domain" description="ACT" evidence="9">
    <location>
        <begin position="5"/>
        <end position="79"/>
    </location>
</feature>
<dbReference type="Proteomes" id="UP000824135">
    <property type="component" value="Unassembled WGS sequence"/>
</dbReference>
<evidence type="ECO:0000256" key="4">
    <source>
        <dbReference type="ARBA" id="ARBA00011744"/>
    </source>
</evidence>
<comment type="catalytic activity">
    <reaction evidence="7 8">
        <text>2 pyruvate + H(+) = (2S)-2-acetolactate + CO2</text>
        <dbReference type="Rhea" id="RHEA:25249"/>
        <dbReference type="ChEBI" id="CHEBI:15361"/>
        <dbReference type="ChEBI" id="CHEBI:15378"/>
        <dbReference type="ChEBI" id="CHEBI:16526"/>
        <dbReference type="ChEBI" id="CHEBI:58476"/>
        <dbReference type="EC" id="2.2.1.6"/>
    </reaction>
</comment>
<dbReference type="EC" id="2.2.1.6" evidence="8"/>
<evidence type="ECO:0000256" key="6">
    <source>
        <dbReference type="ARBA" id="ARBA00023304"/>
    </source>
</evidence>
<evidence type="ECO:0000313" key="10">
    <source>
        <dbReference type="EMBL" id="HIY77783.1"/>
    </source>
</evidence>
<dbReference type="GO" id="GO:0009097">
    <property type="term" value="P:isoleucine biosynthetic process"/>
    <property type="evidence" value="ECO:0007669"/>
    <property type="project" value="UniProtKB-UniRule"/>
</dbReference>
<dbReference type="GO" id="GO:0003984">
    <property type="term" value="F:acetolactate synthase activity"/>
    <property type="evidence" value="ECO:0007669"/>
    <property type="project" value="UniProtKB-UniRule"/>
</dbReference>
<accession>A0A9D1ZAH3</accession>
<dbReference type="PROSITE" id="PS51671">
    <property type="entry name" value="ACT"/>
    <property type="match status" value="1"/>
</dbReference>
<dbReference type="InterPro" id="IPR019455">
    <property type="entry name" value="Acetolactate_synth_ssu_C"/>
</dbReference>
<dbReference type="FunFam" id="3.30.70.1150:FF:000001">
    <property type="entry name" value="Acetolactate synthase small subunit"/>
    <property type="match status" value="1"/>
</dbReference>
<evidence type="ECO:0000313" key="11">
    <source>
        <dbReference type="Proteomes" id="UP000824135"/>
    </source>
</evidence>
<name>A0A9D1ZAH3_9FIRM</name>
<keyword evidence="8 10" id="KW-0808">Transferase</keyword>
<dbReference type="InterPro" id="IPR039557">
    <property type="entry name" value="AHAS_ACT"/>
</dbReference>
<dbReference type="PANTHER" id="PTHR30239">
    <property type="entry name" value="ACETOLACTATE SYNTHASE SMALL SUBUNIT"/>
    <property type="match status" value="1"/>
</dbReference>
<dbReference type="PANTHER" id="PTHR30239:SF0">
    <property type="entry name" value="ACETOLACTATE SYNTHASE SMALL SUBUNIT 1, CHLOROPLASTIC"/>
    <property type="match status" value="1"/>
</dbReference>
<dbReference type="Gene3D" id="3.30.70.260">
    <property type="match status" value="1"/>
</dbReference>
<evidence type="ECO:0000256" key="1">
    <source>
        <dbReference type="ARBA" id="ARBA00004974"/>
    </source>
</evidence>
<comment type="function">
    <text evidence="8">Catalyzes the conversion of 2 pyruvate molecules into acetolactate in the first common step of the biosynthetic pathway of the branched-amino acids such as leucine, isoleucine, and valine.</text>
</comment>
<dbReference type="Gene3D" id="3.30.70.1150">
    <property type="entry name" value="ACT-like. Chain A, domain 2"/>
    <property type="match status" value="1"/>
</dbReference>
<dbReference type="InterPro" id="IPR045865">
    <property type="entry name" value="ACT-like_dom_sf"/>
</dbReference>
<evidence type="ECO:0000256" key="8">
    <source>
        <dbReference type="RuleBase" id="RU368092"/>
    </source>
</evidence>
<dbReference type="SUPFAM" id="SSF55021">
    <property type="entry name" value="ACT-like"/>
    <property type="match status" value="2"/>
</dbReference>
<comment type="caution">
    <text evidence="10">The sequence shown here is derived from an EMBL/GenBank/DDBJ whole genome shotgun (WGS) entry which is preliminary data.</text>
</comment>
<dbReference type="GO" id="GO:0009099">
    <property type="term" value="P:L-valine biosynthetic process"/>
    <property type="evidence" value="ECO:0007669"/>
    <property type="project" value="UniProtKB-UniRule"/>
</dbReference>
<comment type="subunit">
    <text evidence="4 8">Dimer of large and small chains.</text>
</comment>
<dbReference type="NCBIfam" id="NF008864">
    <property type="entry name" value="PRK11895.1"/>
    <property type="match status" value="1"/>
</dbReference>
<dbReference type="InterPro" id="IPR002912">
    <property type="entry name" value="ACT_dom"/>
</dbReference>
<dbReference type="Pfam" id="PF22629">
    <property type="entry name" value="ACT_AHAS_ss"/>
    <property type="match status" value="1"/>
</dbReference>
<dbReference type="AlphaFoldDB" id="A0A9D1ZAH3"/>
<protein>
    <recommendedName>
        <fullName evidence="8">Acetolactate synthase small subunit</fullName>
        <shortName evidence="8">AHAS</shortName>
        <shortName evidence="8">ALS</shortName>
        <ecNumber evidence="8">2.2.1.6</ecNumber>
    </recommendedName>
    <alternativeName>
        <fullName evidence="8">Acetohydroxy-acid synthase small subunit</fullName>
    </alternativeName>
</protein>
<sequence length="172" mass="19179">MKKFTITALLANKSGVLTRISGLFARRGFNIDSISACATEDDEYSRITLVLDGDEHILDQLIKQLDKLIDVKKIACASEKDSVFRELCLVKVKAEAEKRAQLIEIKEIYKAKIVDLSPDSMILEITGEPNKLDGFINVIEPYGILEMARTGVTALSRGDKCIKDLVDYNDLI</sequence>
<keyword evidence="6 8" id="KW-0100">Branched-chain amino acid biosynthesis</keyword>
<dbReference type="Pfam" id="PF10369">
    <property type="entry name" value="ALS_ss_C"/>
    <property type="match status" value="1"/>
</dbReference>
<evidence type="ECO:0000256" key="3">
    <source>
        <dbReference type="ARBA" id="ARBA00006341"/>
    </source>
</evidence>
<reference evidence="10" key="2">
    <citation type="submission" date="2021-04" db="EMBL/GenBank/DDBJ databases">
        <authorList>
            <person name="Gilroy R."/>
        </authorList>
    </citation>
    <scope>NUCLEOTIDE SEQUENCE</scope>
    <source>
        <strain evidence="10">CHK199-9574</strain>
    </source>
</reference>
<dbReference type="NCBIfam" id="TIGR00119">
    <property type="entry name" value="acolac_sm"/>
    <property type="match status" value="1"/>
</dbReference>